<protein>
    <submittedName>
        <fullName evidence="1">Uncharacterized protein</fullName>
    </submittedName>
</protein>
<dbReference type="EMBL" id="MU267617">
    <property type="protein sequence ID" value="KAH7914186.1"/>
    <property type="molecule type" value="Genomic_DNA"/>
</dbReference>
<organism evidence="1 2">
    <name type="scientific">Hygrophoropsis aurantiaca</name>
    <dbReference type="NCBI Taxonomy" id="72124"/>
    <lineage>
        <taxon>Eukaryota</taxon>
        <taxon>Fungi</taxon>
        <taxon>Dikarya</taxon>
        <taxon>Basidiomycota</taxon>
        <taxon>Agaricomycotina</taxon>
        <taxon>Agaricomycetes</taxon>
        <taxon>Agaricomycetidae</taxon>
        <taxon>Boletales</taxon>
        <taxon>Coniophorineae</taxon>
        <taxon>Hygrophoropsidaceae</taxon>
        <taxon>Hygrophoropsis</taxon>
    </lineage>
</organism>
<comment type="caution">
    <text evidence="1">The sequence shown here is derived from an EMBL/GenBank/DDBJ whole genome shotgun (WGS) entry which is preliminary data.</text>
</comment>
<name>A0ACB8ALD5_9AGAM</name>
<evidence type="ECO:0000313" key="1">
    <source>
        <dbReference type="EMBL" id="KAH7914186.1"/>
    </source>
</evidence>
<proteinExistence type="predicted"/>
<evidence type="ECO:0000313" key="2">
    <source>
        <dbReference type="Proteomes" id="UP000790377"/>
    </source>
</evidence>
<reference evidence="1" key="1">
    <citation type="journal article" date="2021" name="New Phytol.">
        <title>Evolutionary innovations through gain and loss of genes in the ectomycorrhizal Boletales.</title>
        <authorList>
            <person name="Wu G."/>
            <person name="Miyauchi S."/>
            <person name="Morin E."/>
            <person name="Kuo A."/>
            <person name="Drula E."/>
            <person name="Varga T."/>
            <person name="Kohler A."/>
            <person name="Feng B."/>
            <person name="Cao Y."/>
            <person name="Lipzen A."/>
            <person name="Daum C."/>
            <person name="Hundley H."/>
            <person name="Pangilinan J."/>
            <person name="Johnson J."/>
            <person name="Barry K."/>
            <person name="LaButti K."/>
            <person name="Ng V."/>
            <person name="Ahrendt S."/>
            <person name="Min B."/>
            <person name="Choi I.G."/>
            <person name="Park H."/>
            <person name="Plett J.M."/>
            <person name="Magnuson J."/>
            <person name="Spatafora J.W."/>
            <person name="Nagy L.G."/>
            <person name="Henrissat B."/>
            <person name="Grigoriev I.V."/>
            <person name="Yang Z.L."/>
            <person name="Xu J."/>
            <person name="Martin F.M."/>
        </authorList>
    </citation>
    <scope>NUCLEOTIDE SEQUENCE</scope>
    <source>
        <strain evidence="1">ATCC 28755</strain>
    </source>
</reference>
<keyword evidence="2" id="KW-1185">Reference proteome</keyword>
<dbReference type="Proteomes" id="UP000790377">
    <property type="component" value="Unassembled WGS sequence"/>
</dbReference>
<accession>A0ACB8ALD5</accession>
<sequence length="359" mass="38971">MSRRKPVPKFIPSPPPSPPSSPSSPFRRLSLSLGSAVEKDMPPLPLDWRDVIDRAVGSDRKTSSALPSIKTTIDYPSEDVLENDLELMCRSSPGVMDLDAPGNACVISAPPSPSETCCDSDGPVSRPGSPMPWTHSRRTTGKIKAQPEYRPPTPPLPGVRSRSRSADSGNTSPVATIASQLQVPPEPPFLAASHESAKSSKSSYTHVEPQSSSSHHSHSHSHSQQSTFSFKTPPTISSTHEISNPISLPSQPEHGDCTSREYAPTLASTCTVVHTRPPSALNFETSLEKSRDKSLPPTHVVDIKSEEPGPPPAVYPMRSIPSHTSLTFRQTMNRWRRSFSRKMKRFGVALRLAVCAPTL</sequence>
<gene>
    <name evidence="1" type="ORF">BJ138DRAFT_1110766</name>
</gene>